<dbReference type="Gene3D" id="3.60.15.10">
    <property type="entry name" value="Ribonuclease Z/Hydroxyacylglutathione hydrolase-like"/>
    <property type="match status" value="1"/>
</dbReference>
<dbReference type="SUPFAM" id="SSF56281">
    <property type="entry name" value="Metallo-hydrolase/oxidoreductase"/>
    <property type="match status" value="1"/>
</dbReference>
<dbReference type="GO" id="GO:0016787">
    <property type="term" value="F:hydrolase activity"/>
    <property type="evidence" value="ECO:0007669"/>
    <property type="project" value="UniProtKB-KW"/>
</dbReference>
<dbReference type="Pfam" id="PF12706">
    <property type="entry name" value="Lactamase_B_2"/>
    <property type="match status" value="1"/>
</dbReference>
<dbReference type="Proteomes" id="UP000197019">
    <property type="component" value="Chromosome"/>
</dbReference>
<dbReference type="PANTHER" id="PTHR43546:SF8">
    <property type="entry name" value="METALLO-BETA-LACTAMASE DOMAIN-CONTAINING PROTEIN"/>
    <property type="match status" value="1"/>
</dbReference>
<protein>
    <submittedName>
        <fullName evidence="3">MBL fold metallo-hydrolase</fullName>
    </submittedName>
</protein>
<accession>A0A1Z4C2K9</accession>
<evidence type="ECO:0000313" key="4">
    <source>
        <dbReference type="Proteomes" id="UP000197019"/>
    </source>
</evidence>
<keyword evidence="3" id="KW-0378">Hydrolase</keyword>
<feature type="domain" description="Diiron non-heme beta-hydroxylase N-terminal" evidence="2">
    <location>
        <begin position="8"/>
        <end position="240"/>
    </location>
</feature>
<dbReference type="AlphaFoldDB" id="A0A1Z4C2K9"/>
<dbReference type="InterPro" id="IPR050114">
    <property type="entry name" value="UPF0173_UPF0282_UlaG_hydrolase"/>
</dbReference>
<dbReference type="InterPro" id="IPR041141">
    <property type="entry name" value="CmlA_N"/>
</dbReference>
<dbReference type="OrthoDB" id="5657199at2"/>
<dbReference type="KEGG" id="mpsy:CEK71_17845"/>
<dbReference type="InterPro" id="IPR036866">
    <property type="entry name" value="RibonucZ/Hydroxyglut_hydro"/>
</dbReference>
<reference evidence="3 4" key="1">
    <citation type="submission" date="2017-06" db="EMBL/GenBank/DDBJ databases">
        <title>Genome Sequencing of the methanotroph Methylovulum psychrotolerants str. HV10-M2 isolated from a high-altitude environment.</title>
        <authorList>
            <person name="Mateos-Rivera A."/>
        </authorList>
    </citation>
    <scope>NUCLEOTIDE SEQUENCE [LARGE SCALE GENOMIC DNA]</scope>
    <source>
        <strain evidence="3 4">HV10_M2</strain>
    </source>
</reference>
<name>A0A1Z4C2K9_9GAMM</name>
<dbReference type="RefSeq" id="WP_088620647.1">
    <property type="nucleotide sequence ID" value="NZ_CP022129.1"/>
</dbReference>
<keyword evidence="4" id="KW-1185">Reference proteome</keyword>
<proteinExistence type="predicted"/>
<gene>
    <name evidence="3" type="ORF">CEK71_17845</name>
</gene>
<organism evidence="3 4">
    <name type="scientific">Methylovulum psychrotolerans</name>
    <dbReference type="NCBI Taxonomy" id="1704499"/>
    <lineage>
        <taxon>Bacteria</taxon>
        <taxon>Pseudomonadati</taxon>
        <taxon>Pseudomonadota</taxon>
        <taxon>Gammaproteobacteria</taxon>
        <taxon>Methylococcales</taxon>
        <taxon>Methylococcaceae</taxon>
        <taxon>Methylovulum</taxon>
    </lineage>
</organism>
<dbReference type="InterPro" id="IPR001279">
    <property type="entry name" value="Metallo-B-lactamas"/>
</dbReference>
<dbReference type="Pfam" id="PF18456">
    <property type="entry name" value="CmlA_N"/>
    <property type="match status" value="1"/>
</dbReference>
<evidence type="ECO:0000313" key="3">
    <source>
        <dbReference type="EMBL" id="ASF47777.1"/>
    </source>
</evidence>
<evidence type="ECO:0000259" key="2">
    <source>
        <dbReference type="Pfam" id="PF18456"/>
    </source>
</evidence>
<dbReference type="EMBL" id="CP022129">
    <property type="protein sequence ID" value="ASF47777.1"/>
    <property type="molecule type" value="Genomic_DNA"/>
</dbReference>
<evidence type="ECO:0000259" key="1">
    <source>
        <dbReference type="Pfam" id="PF12706"/>
    </source>
</evidence>
<sequence length="534" mass="60313">MNKQTLYRLADATVAEALVDSWVAWPHTFSPVAYSLHLLNYQKKTLASYLQNPALHHKSSTNPKLLGGAFVNLPIDRVPAIQVLLENLESGHSDDLRLAQELIDFQNLLDKDALGQSLDNYYPTLPDSLRGYTELLYDYHSRPIVRCIESLFYRSRHYKKHLQSLRLFRQTHDRMRAYYMSTPRLPDADSIGWTLPFAQAELDALFQLDSQPQPLAFIRELLGLSAADDAKLLPLLTDQPPRPAANWQGPGTRIRYFGHASVLVEFNGIAILLDPFLSVQPSEGGISRYTFQDLPPKIDYVLITHGHHDHFVFETLLRIRHKVGCLVVPKASGIFYGDISLKLMAKELGFTQILEVEPLDTIALPQGEIVAIPFLGEHNDLPFAKSAYLVQAGDKQILFAADSNCLDKRMYENIRAQRGAIDVVFLGMEWVGAPLSWVYGPILPKLPDYKHCQSRRSNGSNADVAMALLQAVDSRQVYIYAIGREPWLQYFMALEPEADDVYIQEINKLLAACQSKGFTEAQRLYGKAELFLEG</sequence>
<dbReference type="PANTHER" id="PTHR43546">
    <property type="entry name" value="UPF0173 METAL-DEPENDENT HYDROLASE MJ1163-RELATED"/>
    <property type="match status" value="1"/>
</dbReference>
<feature type="domain" description="Metallo-beta-lactamase" evidence="1">
    <location>
        <begin position="271"/>
        <end position="427"/>
    </location>
</feature>